<dbReference type="InParanoid" id="A0A7G1G3L7"/>
<dbReference type="RefSeq" id="WP_190613322.1">
    <property type="nucleotide sequence ID" value="NZ_AP018712.1"/>
</dbReference>
<accession>A0A7G1G3L7</accession>
<name>A0A7G1G3L7_9BACT</name>
<dbReference type="EMBL" id="AP018712">
    <property type="protein sequence ID" value="BBE31020.1"/>
    <property type="molecule type" value="Genomic_DNA"/>
</dbReference>
<evidence type="ECO:0000313" key="2">
    <source>
        <dbReference type="Proteomes" id="UP000516361"/>
    </source>
</evidence>
<dbReference type="Proteomes" id="UP000516361">
    <property type="component" value="Chromosome"/>
</dbReference>
<evidence type="ECO:0000313" key="1">
    <source>
        <dbReference type="EMBL" id="BBE31020.1"/>
    </source>
</evidence>
<sequence length="696" mass="81045">MNEINSQVKINIPIKKNSNNVYSKKLQGKVVYSDNKLNIVNAGGKLYILDSNGKKLPEGSIVNLLFNTSNDLKELKNAIFTKALGNLTNNTLHIEIFKNLSFNIDISNIPNIQKSKLLMWISEFSESLKENFSKNNLENTNIEKLLENITPEKQKQVKGFIRSIIDEFSKSFLKSKLVHPSPNFIAKKVEQIIKNFISPKKEINKNSLNNNSLNTELLKKDTSKENNNTSLNKKNILENDNNEGIIKNKKLNKNLEKNILKNDDNSKQQINKKNTFEFTESKKQKIETFNEGKKILKEEINKTGKNIFKNNNIISNKDTKETKTNEYQKQNNIVLEKNKNNQNIFKKNIQQINNQNTNNQSIKTVNKSIINEKNILKNKNQLNEKIQDNKFLNINKKSNEEISKISIKENNIKKLKRLIRLPSFKKYKSIINKKNINLKKIIPHKNTTLVKNSKKYIIQKNVKFKKIINKQSSKNQSSKKKYIKQKLIQKNKIKIKNQKITTLKDKNFKLNLEQHLKKQNIVKTNTLKQKIFKNDSINERLNFEQVKKKDEEQVQTLFKKNILTLNKTMEKAVSAYKTMENSKNINDTSYMMFNMLGVPVFMSFKKGNEIHNNKENSSNYGKLRLVLPTETFGITDINMYISEKDVILKIGLDKNEEIFKSDLDKLSTNIEKLGYKLNSLNIYKNEKDITVKENIF</sequence>
<protein>
    <submittedName>
        <fullName evidence="1">Uncharacterized protein</fullName>
    </submittedName>
</protein>
<dbReference type="AlphaFoldDB" id="A0A7G1G3L7"/>
<keyword evidence="2" id="KW-1185">Reference proteome</keyword>
<dbReference type="KEGG" id="ocy:OSSY52_11610"/>
<proteinExistence type="predicted"/>
<gene>
    <name evidence="1" type="ORF">OSSY52_11610</name>
</gene>
<reference evidence="1 2" key="1">
    <citation type="submission" date="2018-06" db="EMBL/GenBank/DDBJ databases">
        <title>Genome sequencing of Oceanotoga sp. sy52.</title>
        <authorList>
            <person name="Mori K."/>
        </authorList>
    </citation>
    <scope>NUCLEOTIDE SEQUENCE [LARGE SCALE GENOMIC DNA]</scope>
    <source>
        <strain evidence="2">sy52</strain>
    </source>
</reference>
<organism evidence="1 2">
    <name type="scientific">Tepiditoga spiralis</name>
    <dbReference type="NCBI Taxonomy" id="2108365"/>
    <lineage>
        <taxon>Bacteria</taxon>
        <taxon>Thermotogati</taxon>
        <taxon>Thermotogota</taxon>
        <taxon>Thermotogae</taxon>
        <taxon>Petrotogales</taxon>
        <taxon>Petrotogaceae</taxon>
        <taxon>Tepiditoga</taxon>
    </lineage>
</organism>